<name>A0ABT7UH88_9FIRM</name>
<organism evidence="2 3">
    <name type="scientific">Massilimicrobiota timonensis</name>
    <dbReference type="NCBI Taxonomy" id="1776392"/>
    <lineage>
        <taxon>Bacteria</taxon>
        <taxon>Bacillati</taxon>
        <taxon>Bacillota</taxon>
        <taxon>Erysipelotrichia</taxon>
        <taxon>Erysipelotrichales</taxon>
        <taxon>Erysipelotrichaceae</taxon>
        <taxon>Massilimicrobiota</taxon>
    </lineage>
</organism>
<protein>
    <recommendedName>
        <fullName evidence="1">Phospholipase C/D domain-containing protein</fullName>
    </recommendedName>
</protein>
<evidence type="ECO:0000313" key="3">
    <source>
        <dbReference type="Proteomes" id="UP001529275"/>
    </source>
</evidence>
<gene>
    <name evidence="2" type="ORF">QUV98_04125</name>
</gene>
<reference evidence="3" key="1">
    <citation type="submission" date="2023-06" db="EMBL/GenBank/DDBJ databases">
        <title>Identification and characterization of horizontal gene transfer across gut microbiota members of farm animals based on homology search.</title>
        <authorList>
            <person name="Zeman M."/>
            <person name="Kubasova T."/>
            <person name="Jahodarova E."/>
            <person name="Nykrynova M."/>
            <person name="Rychlik I."/>
        </authorList>
    </citation>
    <scope>NUCLEOTIDE SEQUENCE [LARGE SCALE GENOMIC DNA]</scope>
    <source>
        <strain evidence="3">ET341</strain>
    </source>
</reference>
<proteinExistence type="predicted"/>
<evidence type="ECO:0000313" key="2">
    <source>
        <dbReference type="EMBL" id="MDM8195506.1"/>
    </source>
</evidence>
<comment type="caution">
    <text evidence="2">The sequence shown here is derived from an EMBL/GenBank/DDBJ whole genome shotgun (WGS) entry which is preliminary data.</text>
</comment>
<dbReference type="Proteomes" id="UP001529275">
    <property type="component" value="Unassembled WGS sequence"/>
</dbReference>
<dbReference type="RefSeq" id="WP_289527440.1">
    <property type="nucleotide sequence ID" value="NZ_JAUDCK010000009.1"/>
</dbReference>
<keyword evidence="3" id="KW-1185">Reference proteome</keyword>
<reference evidence="2 3" key="2">
    <citation type="submission" date="2023-06" db="EMBL/GenBank/DDBJ databases">
        <authorList>
            <person name="Zeman M."/>
            <person name="Kubasova T."/>
            <person name="Jahodarova E."/>
            <person name="Nykrynova M."/>
            <person name="Rychlik I."/>
        </authorList>
    </citation>
    <scope>NUCLEOTIDE SEQUENCE [LARGE SCALE GENOMIC DNA]</scope>
    <source>
        <strain evidence="2 3">ET341</strain>
    </source>
</reference>
<sequence>MPAIYTHYCFGEEMKKVYSPHLQKIIQDNIELYEIGLHGPDIFFYYQIYHHNDLNRWGSAMHKQKAYDLFENSRHVILEKSHKEAKIAYMLGFIAHFALDYECHSYIEKKMQASHVSHSLIECEMDKYLLIKNHQKPLYTDLTQHLHPTMENAKVIQTFFNQFSVQQILSTLKSMKTYNRFLASHNPFIRTLVKVFLLISGKYKGYRGLLMDQKDHEACKDSNLRLEKLMKKAIPHCLELSENYYTYLTKNEPLSHDFLAHYSAQEGWENIPVLSYEKEKEYDV</sequence>
<feature type="domain" description="Phospholipase C/D" evidence="1">
    <location>
        <begin position="9"/>
        <end position="139"/>
    </location>
</feature>
<dbReference type="EMBL" id="JAUDCK010000009">
    <property type="protein sequence ID" value="MDM8195506.1"/>
    <property type="molecule type" value="Genomic_DNA"/>
</dbReference>
<evidence type="ECO:0000259" key="1">
    <source>
        <dbReference type="Pfam" id="PF00882"/>
    </source>
</evidence>
<accession>A0ABT7UH88</accession>
<dbReference type="Pfam" id="PF00882">
    <property type="entry name" value="Zn_dep_PLPC"/>
    <property type="match status" value="1"/>
</dbReference>
<dbReference type="InterPro" id="IPR029002">
    <property type="entry name" value="PLPC/GPLD1"/>
</dbReference>